<sequence>MEYINHITLNSGHLKKSFPGDVNKEFFFVLKRVYKESFDVSGIELLEKYIVKSTHAKGHGVVTTIFDLENVPILTSAFVNETGSKMWEVLHSSSDLPLATNIANPPNIPYIADRAEIGKFINIDTLEWFADFSRCLAWIHFSSKSIL</sequence>
<dbReference type="RefSeq" id="WP_053582604.1">
    <property type="nucleotide sequence ID" value="NZ_LGRV01000003.1"/>
</dbReference>
<dbReference type="EMBL" id="LGRV01000003">
    <property type="protein sequence ID" value="KOS67792.1"/>
    <property type="molecule type" value="Genomic_DNA"/>
</dbReference>
<gene>
    <name evidence="1" type="ORF">AEA09_03950</name>
</gene>
<name>A0ABR5JYQ7_9BACI</name>
<dbReference type="Proteomes" id="UP000050668">
    <property type="component" value="Unassembled WGS sequence"/>
</dbReference>
<protein>
    <submittedName>
        <fullName evidence="1">Uncharacterized protein</fullName>
    </submittedName>
</protein>
<accession>A0ABR5JYQ7</accession>
<comment type="caution">
    <text evidence="1">The sequence shown here is derived from an EMBL/GenBank/DDBJ whole genome shotgun (WGS) entry which is preliminary data.</text>
</comment>
<organism evidence="1 2">
    <name type="scientific">Lysinibacillus contaminans</name>
    <dbReference type="NCBI Taxonomy" id="1293441"/>
    <lineage>
        <taxon>Bacteria</taxon>
        <taxon>Bacillati</taxon>
        <taxon>Bacillota</taxon>
        <taxon>Bacilli</taxon>
        <taxon>Bacillales</taxon>
        <taxon>Bacillaceae</taxon>
        <taxon>Lysinibacillus</taxon>
    </lineage>
</organism>
<evidence type="ECO:0000313" key="1">
    <source>
        <dbReference type="EMBL" id="KOS67792.1"/>
    </source>
</evidence>
<reference evidence="2" key="1">
    <citation type="submission" date="2015-07" db="EMBL/GenBank/DDBJ databases">
        <title>Fjat-14205 dsm 2895.</title>
        <authorList>
            <person name="Liu B."/>
            <person name="Wang J."/>
            <person name="Zhu Y."/>
            <person name="Liu G."/>
            <person name="Chen Q."/>
            <person name="Chen Z."/>
            <person name="Lan J."/>
            <person name="Che J."/>
            <person name="Ge C."/>
            <person name="Shi H."/>
            <person name="Pan Z."/>
            <person name="Liu X."/>
        </authorList>
    </citation>
    <scope>NUCLEOTIDE SEQUENCE [LARGE SCALE GENOMIC DNA]</scope>
    <source>
        <strain evidence="2">DSM 25560</strain>
    </source>
</reference>
<keyword evidence="2" id="KW-1185">Reference proteome</keyword>
<evidence type="ECO:0000313" key="2">
    <source>
        <dbReference type="Proteomes" id="UP000050668"/>
    </source>
</evidence>
<proteinExistence type="predicted"/>